<dbReference type="PANTHER" id="PTHR13710">
    <property type="entry name" value="DNA HELICASE RECQ FAMILY MEMBER"/>
    <property type="match status" value="1"/>
</dbReference>
<dbReference type="CDD" id="cd17920">
    <property type="entry name" value="DEXHc_RecQ"/>
    <property type="match status" value="1"/>
</dbReference>
<dbReference type="EC" id="5.6.2.4" evidence="14"/>
<dbReference type="GO" id="GO:0016787">
    <property type="term" value="F:hydrolase activity"/>
    <property type="evidence" value="ECO:0007669"/>
    <property type="project" value="UniProtKB-KW"/>
</dbReference>
<reference evidence="18" key="1">
    <citation type="submission" date="2021-08" db="EMBL/GenBank/DDBJ databases">
        <title>WGS assembly of Ceratopteris richardii.</title>
        <authorList>
            <person name="Marchant D.B."/>
            <person name="Chen G."/>
            <person name="Jenkins J."/>
            <person name="Shu S."/>
            <person name="Leebens-Mack J."/>
            <person name="Grimwood J."/>
            <person name="Schmutz J."/>
            <person name="Soltis P."/>
            <person name="Soltis D."/>
            <person name="Chen Z.-H."/>
        </authorList>
    </citation>
    <scope>NUCLEOTIDE SEQUENCE</scope>
    <source>
        <strain evidence="18">Whitten #5841</strain>
        <tissue evidence="18">Leaf</tissue>
    </source>
</reference>
<comment type="similarity">
    <text evidence="2 14">Belongs to the helicase family. RecQ subfamily.</text>
</comment>
<evidence type="ECO:0000256" key="6">
    <source>
        <dbReference type="ARBA" id="ARBA00022801"/>
    </source>
</evidence>
<dbReference type="OrthoDB" id="10261556at2759"/>
<dbReference type="Pfam" id="PF00271">
    <property type="entry name" value="Helicase_C"/>
    <property type="match status" value="1"/>
</dbReference>
<evidence type="ECO:0000256" key="3">
    <source>
        <dbReference type="ARBA" id="ARBA00022528"/>
    </source>
</evidence>
<dbReference type="GO" id="GO:0046872">
    <property type="term" value="F:metal ion binding"/>
    <property type="evidence" value="ECO:0007669"/>
    <property type="project" value="UniProtKB-KW"/>
</dbReference>
<dbReference type="SMART" id="SM00487">
    <property type="entry name" value="DEXDc"/>
    <property type="match status" value="1"/>
</dbReference>
<dbReference type="FunFam" id="3.40.50.300:FF:000444">
    <property type="entry name" value="ATP-dependent DNA helicase"/>
    <property type="match status" value="1"/>
</dbReference>
<dbReference type="GO" id="GO:0005524">
    <property type="term" value="F:ATP binding"/>
    <property type="evidence" value="ECO:0007669"/>
    <property type="project" value="UniProtKB-KW"/>
</dbReference>
<dbReference type="Gene3D" id="3.40.50.300">
    <property type="entry name" value="P-loop containing nucleotide triphosphate hydrolases"/>
    <property type="match status" value="2"/>
</dbReference>
<accession>A0A8T2QHP3</accession>
<feature type="region of interest" description="Disordered" evidence="15">
    <location>
        <begin position="90"/>
        <end position="125"/>
    </location>
</feature>
<evidence type="ECO:0000256" key="8">
    <source>
        <dbReference type="ARBA" id="ARBA00022840"/>
    </source>
</evidence>
<keyword evidence="3" id="KW-0934">Plastid</keyword>
<evidence type="ECO:0000256" key="14">
    <source>
        <dbReference type="RuleBase" id="RU364117"/>
    </source>
</evidence>
<proteinExistence type="inferred from homology"/>
<comment type="catalytic activity">
    <reaction evidence="12 14">
        <text>Couples ATP hydrolysis with the unwinding of duplex DNA by translocating in the 3'-5' direction.</text>
        <dbReference type="EC" id="5.6.2.4"/>
    </reaction>
</comment>
<dbReference type="PROSITE" id="PS51194">
    <property type="entry name" value="HELICASE_CTER"/>
    <property type="match status" value="1"/>
</dbReference>
<dbReference type="InterPro" id="IPR004589">
    <property type="entry name" value="DNA_helicase_ATP-dep_RecQ"/>
</dbReference>
<evidence type="ECO:0000313" key="19">
    <source>
        <dbReference type="Proteomes" id="UP000825935"/>
    </source>
</evidence>
<keyword evidence="7 14" id="KW-0347">Helicase</keyword>
<dbReference type="Pfam" id="PF00270">
    <property type="entry name" value="DEAD"/>
    <property type="match status" value="1"/>
</dbReference>
<gene>
    <name evidence="18" type="ORF">KP509_34G005600</name>
</gene>
<dbReference type="AlphaFoldDB" id="A0A8T2QHP3"/>
<dbReference type="InterPro" id="IPR032284">
    <property type="entry name" value="RecQ_Zn-bd"/>
</dbReference>
<comment type="caution">
    <text evidence="18">The sequence shown here is derived from an EMBL/GenBank/DDBJ whole genome shotgun (WGS) entry which is preliminary data.</text>
</comment>
<keyword evidence="10" id="KW-0413">Isomerase</keyword>
<comment type="catalytic activity">
    <reaction evidence="13 14">
        <text>ATP + H2O = ADP + phosphate + H(+)</text>
        <dbReference type="Rhea" id="RHEA:13065"/>
        <dbReference type="ChEBI" id="CHEBI:15377"/>
        <dbReference type="ChEBI" id="CHEBI:15378"/>
        <dbReference type="ChEBI" id="CHEBI:30616"/>
        <dbReference type="ChEBI" id="CHEBI:43474"/>
        <dbReference type="ChEBI" id="CHEBI:456216"/>
    </reaction>
</comment>
<dbReference type="GO" id="GO:0000724">
    <property type="term" value="P:double-strand break repair via homologous recombination"/>
    <property type="evidence" value="ECO:0007669"/>
    <property type="project" value="TreeGrafter"/>
</dbReference>
<evidence type="ECO:0000256" key="4">
    <source>
        <dbReference type="ARBA" id="ARBA00022723"/>
    </source>
</evidence>
<dbReference type="OMA" id="EVHIVCA"/>
<keyword evidence="8 14" id="KW-0067">ATP-binding</keyword>
<keyword evidence="6 14" id="KW-0378">Hydrolase</keyword>
<dbReference type="GO" id="GO:0005694">
    <property type="term" value="C:chromosome"/>
    <property type="evidence" value="ECO:0007669"/>
    <property type="project" value="TreeGrafter"/>
</dbReference>
<dbReference type="SMART" id="SM00490">
    <property type="entry name" value="HELICc"/>
    <property type="match status" value="1"/>
</dbReference>
<evidence type="ECO:0000256" key="1">
    <source>
        <dbReference type="ARBA" id="ARBA00004123"/>
    </source>
</evidence>
<evidence type="ECO:0000256" key="5">
    <source>
        <dbReference type="ARBA" id="ARBA00022741"/>
    </source>
</evidence>
<sequence length="648" mass="72741">MGHDLELEKTRLLSLASEFGFRSDIARHCLQQLVDLYGEDGQDFLTVEHCGDDYLARLADATQVEEDWDTQTQGMEGVADEEWDMRVHKNDRGEKEEEHTDCANDEADEEHSAESDTAESDTSDEDYIDDVASLNKAVNPRLAAYVPDSSESEDVMIIEKPISSRNRDYSVHSITRNIDSKRSWSSKAAMGIHNLNEGVVSDDVGKSAALSNSPTGEKIALDKVNSMDDFDLANLVIFGNQNFRPLQRSACEATMKGNDCFVLMPTGGGKSLCYQLPAILSPGVTVVVSPLLSLIQDQVLTLIKRHDIPATFLSSQQTSSQSWAVIQELRKSRPSCKLLYVTPEKIATSESFQTLLRSLQERGQLARFVVDEAHCVSQWGHDFRPDYKALGILKQLFPTIPLMALTATATQPVREEIMKILHVPRALVLEASFDRPNLTYEVVNKDQDPLKQLGQTIQDRFKGQCGIVYCLSKNECTDVCGYLNKKFHIKAVYYHAGLSNRERMLVQTKWRSNEVQVICATIAFGMGIDKADVRFVIHNSMSKAVESYYQESGRAGRDGMSSTCIILYTKKDFSRIVCMLRASQGASSGRFKWGMQQARKMQAYCAEKKQCRREMLLNHFGEKYDSRQCQLGKNPCDICKNKNMQGAT</sequence>
<keyword evidence="19" id="KW-1185">Reference proteome</keyword>
<dbReference type="InterPro" id="IPR001650">
    <property type="entry name" value="Helicase_C-like"/>
</dbReference>
<dbReference type="GO" id="GO:0005737">
    <property type="term" value="C:cytoplasm"/>
    <property type="evidence" value="ECO:0007669"/>
    <property type="project" value="TreeGrafter"/>
</dbReference>
<dbReference type="Pfam" id="PF16124">
    <property type="entry name" value="RecQ_Zn_bind"/>
    <property type="match status" value="1"/>
</dbReference>
<feature type="domain" description="Helicase C-terminal" evidence="17">
    <location>
        <begin position="449"/>
        <end position="601"/>
    </location>
</feature>
<organism evidence="18 19">
    <name type="scientific">Ceratopteris richardii</name>
    <name type="common">Triangle waterfern</name>
    <dbReference type="NCBI Taxonomy" id="49495"/>
    <lineage>
        <taxon>Eukaryota</taxon>
        <taxon>Viridiplantae</taxon>
        <taxon>Streptophyta</taxon>
        <taxon>Embryophyta</taxon>
        <taxon>Tracheophyta</taxon>
        <taxon>Polypodiopsida</taxon>
        <taxon>Polypodiidae</taxon>
        <taxon>Polypodiales</taxon>
        <taxon>Pteridineae</taxon>
        <taxon>Pteridaceae</taxon>
        <taxon>Parkerioideae</taxon>
        <taxon>Ceratopteris</taxon>
    </lineage>
</organism>
<evidence type="ECO:0000256" key="13">
    <source>
        <dbReference type="ARBA" id="ARBA00049360"/>
    </source>
</evidence>
<comment type="subcellular location">
    <subcellularLocation>
        <location evidence="1 14">Nucleus</location>
    </subcellularLocation>
</comment>
<dbReference type="PANTHER" id="PTHR13710:SF153">
    <property type="entry name" value="RECQ-LIKE DNA HELICASE BLM"/>
    <property type="match status" value="1"/>
</dbReference>
<dbReference type="CDD" id="cd18794">
    <property type="entry name" value="SF2_C_RecQ"/>
    <property type="match status" value="1"/>
</dbReference>
<dbReference type="PROSITE" id="PS00690">
    <property type="entry name" value="DEAH_ATP_HELICASE"/>
    <property type="match status" value="1"/>
</dbReference>
<dbReference type="SUPFAM" id="SSF52540">
    <property type="entry name" value="P-loop containing nucleoside triphosphate hydrolases"/>
    <property type="match status" value="1"/>
</dbReference>
<dbReference type="InterPro" id="IPR011545">
    <property type="entry name" value="DEAD/DEAH_box_helicase_dom"/>
</dbReference>
<feature type="domain" description="Helicase ATP-binding" evidence="16">
    <location>
        <begin position="251"/>
        <end position="427"/>
    </location>
</feature>
<keyword evidence="5 14" id="KW-0547">Nucleotide-binding</keyword>
<keyword evidence="9" id="KW-0238">DNA-binding</keyword>
<dbReference type="Proteomes" id="UP000825935">
    <property type="component" value="Chromosome 34"/>
</dbReference>
<dbReference type="PROSITE" id="PS51192">
    <property type="entry name" value="HELICASE_ATP_BIND_1"/>
    <property type="match status" value="1"/>
</dbReference>
<evidence type="ECO:0000256" key="7">
    <source>
        <dbReference type="ARBA" id="ARBA00022806"/>
    </source>
</evidence>
<evidence type="ECO:0000259" key="17">
    <source>
        <dbReference type="PROSITE" id="PS51194"/>
    </source>
</evidence>
<dbReference type="GO" id="GO:0043138">
    <property type="term" value="F:3'-5' DNA helicase activity"/>
    <property type="evidence" value="ECO:0007669"/>
    <property type="project" value="UniProtKB-EC"/>
</dbReference>
<protein>
    <recommendedName>
        <fullName evidence="14">ATP-dependent DNA helicase</fullName>
        <ecNumber evidence="14">5.6.2.4</ecNumber>
    </recommendedName>
</protein>
<dbReference type="InterPro" id="IPR002464">
    <property type="entry name" value="DNA/RNA_helicase_DEAH_CS"/>
</dbReference>
<dbReference type="GO" id="GO:0005634">
    <property type="term" value="C:nucleus"/>
    <property type="evidence" value="ECO:0007669"/>
    <property type="project" value="UniProtKB-SubCell"/>
</dbReference>
<evidence type="ECO:0000256" key="15">
    <source>
        <dbReference type="SAM" id="MobiDB-lite"/>
    </source>
</evidence>
<evidence type="ECO:0000256" key="12">
    <source>
        <dbReference type="ARBA" id="ARBA00034617"/>
    </source>
</evidence>
<dbReference type="FunFam" id="3.40.50.300:FF:001975">
    <property type="entry name" value="ATP-dependent DNA helicase"/>
    <property type="match status" value="1"/>
</dbReference>
<evidence type="ECO:0000259" key="16">
    <source>
        <dbReference type="PROSITE" id="PS51192"/>
    </source>
</evidence>
<evidence type="ECO:0000256" key="11">
    <source>
        <dbReference type="ARBA" id="ARBA00023242"/>
    </source>
</evidence>
<evidence type="ECO:0000256" key="10">
    <source>
        <dbReference type="ARBA" id="ARBA00023235"/>
    </source>
</evidence>
<keyword evidence="4" id="KW-0479">Metal-binding</keyword>
<dbReference type="GO" id="GO:0003677">
    <property type="term" value="F:DNA binding"/>
    <property type="evidence" value="ECO:0007669"/>
    <property type="project" value="UniProtKB-KW"/>
</dbReference>
<name>A0A8T2QHP3_CERRI</name>
<feature type="compositionally biased region" description="Basic and acidic residues" evidence="15">
    <location>
        <begin position="90"/>
        <end position="102"/>
    </location>
</feature>
<evidence type="ECO:0000313" key="18">
    <source>
        <dbReference type="EMBL" id="KAH7283399.1"/>
    </source>
</evidence>
<evidence type="ECO:0000256" key="2">
    <source>
        <dbReference type="ARBA" id="ARBA00005446"/>
    </source>
</evidence>
<dbReference type="GO" id="GO:0009378">
    <property type="term" value="F:four-way junction helicase activity"/>
    <property type="evidence" value="ECO:0007669"/>
    <property type="project" value="TreeGrafter"/>
</dbReference>
<dbReference type="NCBIfam" id="TIGR00614">
    <property type="entry name" value="recQ_fam"/>
    <property type="match status" value="1"/>
</dbReference>
<evidence type="ECO:0000256" key="9">
    <source>
        <dbReference type="ARBA" id="ARBA00023125"/>
    </source>
</evidence>
<keyword evidence="11 14" id="KW-0539">Nucleus</keyword>
<keyword evidence="3" id="KW-0150">Chloroplast</keyword>
<dbReference type="InterPro" id="IPR027417">
    <property type="entry name" value="P-loop_NTPase"/>
</dbReference>
<dbReference type="InterPro" id="IPR014001">
    <property type="entry name" value="Helicase_ATP-bd"/>
</dbReference>
<feature type="compositionally biased region" description="Acidic residues" evidence="15">
    <location>
        <begin position="103"/>
        <end position="125"/>
    </location>
</feature>
<dbReference type="EMBL" id="CM035439">
    <property type="protein sequence ID" value="KAH7283399.1"/>
    <property type="molecule type" value="Genomic_DNA"/>
</dbReference>